<sequence length="73" mass="8536">MCTFKYCRETGKCFLESSSPCPEHNDAVGPKKTIRKNKDRMRPSRLRYDGFLDLEFVDALQEDTASGRWFARK</sequence>
<keyword evidence="2" id="KW-1185">Reference proteome</keyword>
<name>A0A238J203_9RHOB</name>
<dbReference type="Proteomes" id="UP000201838">
    <property type="component" value="Unassembled WGS sequence"/>
</dbReference>
<evidence type="ECO:0000313" key="2">
    <source>
        <dbReference type="Proteomes" id="UP000201838"/>
    </source>
</evidence>
<dbReference type="AlphaFoldDB" id="A0A238J203"/>
<proteinExistence type="predicted"/>
<protein>
    <submittedName>
        <fullName evidence="1">Uncharacterized protein</fullName>
    </submittedName>
</protein>
<dbReference type="EMBL" id="FXXQ01000010">
    <property type="protein sequence ID" value="SMX24696.1"/>
    <property type="molecule type" value="Genomic_DNA"/>
</dbReference>
<organism evidence="1 2">
    <name type="scientific">Boseongicola aestuarii</name>
    <dbReference type="NCBI Taxonomy" id="1470561"/>
    <lineage>
        <taxon>Bacteria</taxon>
        <taxon>Pseudomonadati</taxon>
        <taxon>Pseudomonadota</taxon>
        <taxon>Alphaproteobacteria</taxon>
        <taxon>Rhodobacterales</taxon>
        <taxon>Paracoccaceae</taxon>
        <taxon>Boseongicola</taxon>
    </lineage>
</organism>
<evidence type="ECO:0000313" key="1">
    <source>
        <dbReference type="EMBL" id="SMX24696.1"/>
    </source>
</evidence>
<accession>A0A238J203</accession>
<reference evidence="1 2" key="1">
    <citation type="submission" date="2017-05" db="EMBL/GenBank/DDBJ databases">
        <authorList>
            <person name="Song R."/>
            <person name="Chenine A.L."/>
            <person name="Ruprecht R.M."/>
        </authorList>
    </citation>
    <scope>NUCLEOTIDE SEQUENCE [LARGE SCALE GENOMIC DNA]</scope>
    <source>
        <strain evidence="1 2">CECT 8489</strain>
    </source>
</reference>
<gene>
    <name evidence="1" type="ORF">BOA8489_02823</name>
</gene>